<organism evidence="1 2">
    <name type="scientific">Ridgeia piscesae</name>
    <name type="common">Tubeworm</name>
    <dbReference type="NCBI Taxonomy" id="27915"/>
    <lineage>
        <taxon>Eukaryota</taxon>
        <taxon>Metazoa</taxon>
        <taxon>Spiralia</taxon>
        <taxon>Lophotrochozoa</taxon>
        <taxon>Annelida</taxon>
        <taxon>Polychaeta</taxon>
        <taxon>Sedentaria</taxon>
        <taxon>Canalipalpata</taxon>
        <taxon>Sabellida</taxon>
        <taxon>Siboglinidae</taxon>
        <taxon>Ridgeia</taxon>
    </lineage>
</organism>
<evidence type="ECO:0000313" key="1">
    <source>
        <dbReference type="EMBL" id="KAK2180007.1"/>
    </source>
</evidence>
<gene>
    <name evidence="1" type="ORF">NP493_462g00002</name>
</gene>
<dbReference type="EMBL" id="JAODUO010000462">
    <property type="protein sequence ID" value="KAK2180007.1"/>
    <property type="molecule type" value="Genomic_DNA"/>
</dbReference>
<keyword evidence="2" id="KW-1185">Reference proteome</keyword>
<evidence type="ECO:0000313" key="2">
    <source>
        <dbReference type="Proteomes" id="UP001209878"/>
    </source>
</evidence>
<reference evidence="1" key="1">
    <citation type="journal article" date="2023" name="Mol. Biol. Evol.">
        <title>Third-Generation Sequencing Reveals the Adaptive Role of the Epigenome in Three Deep-Sea Polychaetes.</title>
        <authorList>
            <person name="Perez M."/>
            <person name="Aroh O."/>
            <person name="Sun Y."/>
            <person name="Lan Y."/>
            <person name="Juniper S.K."/>
            <person name="Young C.R."/>
            <person name="Angers B."/>
            <person name="Qian P.Y."/>
        </authorList>
    </citation>
    <scope>NUCLEOTIDE SEQUENCE</scope>
    <source>
        <strain evidence="1">R07B-5</strain>
    </source>
</reference>
<name>A0AAD9NRE9_RIDPI</name>
<comment type="caution">
    <text evidence="1">The sequence shown here is derived from an EMBL/GenBank/DDBJ whole genome shotgun (WGS) entry which is preliminary data.</text>
</comment>
<accession>A0AAD9NRE9</accession>
<dbReference type="Proteomes" id="UP001209878">
    <property type="component" value="Unassembled WGS sequence"/>
</dbReference>
<protein>
    <submittedName>
        <fullName evidence="1">Uncharacterized protein</fullName>
    </submittedName>
</protein>
<dbReference type="AlphaFoldDB" id="A0AAD9NRE9"/>
<proteinExistence type="predicted"/>
<sequence>MEKVESYIYLVQRYSTRYKNQDKEIQRRTTSVWTEFAKHRDILYGNIWTCLKRHVYNSCVLPAMTYGAETWALTTQAKNKLAAAKTKQRWKGVC</sequence>